<dbReference type="AlphaFoldDB" id="A0A0B7AUE1"/>
<proteinExistence type="predicted"/>
<sequence>YGEIWYIILRVITREKEREISNMFHYSGDHVNSCFIRQICYLSYMERRHGEQLRGTLKCCRHSSID</sequence>
<organism evidence="1">
    <name type="scientific">Arion vulgaris</name>
    <dbReference type="NCBI Taxonomy" id="1028688"/>
    <lineage>
        <taxon>Eukaryota</taxon>
        <taxon>Metazoa</taxon>
        <taxon>Spiralia</taxon>
        <taxon>Lophotrochozoa</taxon>
        <taxon>Mollusca</taxon>
        <taxon>Gastropoda</taxon>
        <taxon>Heterobranchia</taxon>
        <taxon>Euthyneura</taxon>
        <taxon>Panpulmonata</taxon>
        <taxon>Eupulmonata</taxon>
        <taxon>Stylommatophora</taxon>
        <taxon>Helicina</taxon>
        <taxon>Arionoidea</taxon>
        <taxon>Arionidae</taxon>
        <taxon>Arion</taxon>
    </lineage>
</organism>
<reference evidence="1" key="1">
    <citation type="submission" date="2014-12" db="EMBL/GenBank/DDBJ databases">
        <title>Insight into the proteome of Arion vulgaris.</title>
        <authorList>
            <person name="Aradska J."/>
            <person name="Bulat T."/>
            <person name="Smidak R."/>
            <person name="Sarate P."/>
            <person name="Gangsoo J."/>
            <person name="Sialana F."/>
            <person name="Bilban M."/>
            <person name="Lubec G."/>
        </authorList>
    </citation>
    <scope>NUCLEOTIDE SEQUENCE</scope>
    <source>
        <tissue evidence="1">Skin</tissue>
    </source>
</reference>
<feature type="non-terminal residue" evidence="1">
    <location>
        <position position="66"/>
    </location>
</feature>
<name>A0A0B7AUE1_9EUPU</name>
<accession>A0A0B7AUE1</accession>
<protein>
    <submittedName>
        <fullName evidence="1">Uncharacterized protein</fullName>
    </submittedName>
</protein>
<dbReference type="EMBL" id="HACG01036771">
    <property type="protein sequence ID" value="CEK83636.1"/>
    <property type="molecule type" value="Transcribed_RNA"/>
</dbReference>
<feature type="non-terminal residue" evidence="1">
    <location>
        <position position="1"/>
    </location>
</feature>
<evidence type="ECO:0000313" key="1">
    <source>
        <dbReference type="EMBL" id="CEK83636.1"/>
    </source>
</evidence>
<gene>
    <name evidence="1" type="primary">ORF138167</name>
</gene>